<dbReference type="PANTHER" id="PTHR38664">
    <property type="entry name" value="SLR0058 PROTEIN"/>
    <property type="match status" value="1"/>
</dbReference>
<accession>A0A7W3U5C7</accession>
<dbReference type="InterPro" id="IPR008769">
    <property type="entry name" value="PhaF_PhaI"/>
</dbReference>
<reference evidence="2 3" key="1">
    <citation type="submission" date="2020-07" db="EMBL/GenBank/DDBJ databases">
        <authorList>
            <person name="Xu S."/>
            <person name="Li A."/>
        </authorList>
    </citation>
    <scope>NUCLEOTIDE SEQUENCE [LARGE SCALE GENOMIC DNA]</scope>
    <source>
        <strain evidence="2 3">SG-8</strain>
    </source>
</reference>
<evidence type="ECO:0000313" key="2">
    <source>
        <dbReference type="EMBL" id="MBB1089197.1"/>
    </source>
</evidence>
<dbReference type="NCBIfam" id="TIGR01837">
    <property type="entry name" value="PHA_granule_1"/>
    <property type="match status" value="1"/>
</dbReference>
<organism evidence="2 3">
    <name type="scientific">Marilutibacter penaei</name>
    <dbReference type="NCBI Taxonomy" id="2759900"/>
    <lineage>
        <taxon>Bacteria</taxon>
        <taxon>Pseudomonadati</taxon>
        <taxon>Pseudomonadota</taxon>
        <taxon>Gammaproteobacteria</taxon>
        <taxon>Lysobacterales</taxon>
        <taxon>Lysobacteraceae</taxon>
        <taxon>Marilutibacter</taxon>
    </lineage>
</organism>
<keyword evidence="3" id="KW-1185">Reference proteome</keyword>
<dbReference type="PANTHER" id="PTHR38664:SF1">
    <property type="entry name" value="SLR0058 PROTEIN"/>
    <property type="match status" value="1"/>
</dbReference>
<feature type="region of interest" description="Disordered" evidence="1">
    <location>
        <begin position="141"/>
        <end position="193"/>
    </location>
</feature>
<feature type="compositionally biased region" description="Basic residues" evidence="1">
    <location>
        <begin position="177"/>
        <end position="193"/>
    </location>
</feature>
<dbReference type="Pfam" id="PF05597">
    <property type="entry name" value="Phasin"/>
    <property type="match status" value="1"/>
</dbReference>
<protein>
    <submittedName>
        <fullName evidence="2">Phasin family protein</fullName>
    </submittedName>
</protein>
<proteinExistence type="predicted"/>
<comment type="caution">
    <text evidence="2">The sequence shown here is derived from an EMBL/GenBank/DDBJ whole genome shotgun (WGS) entry which is preliminary data.</text>
</comment>
<dbReference type="AlphaFoldDB" id="A0A7W3U5C7"/>
<name>A0A7W3U5C7_9GAMM</name>
<evidence type="ECO:0000313" key="3">
    <source>
        <dbReference type="Proteomes" id="UP000552587"/>
    </source>
</evidence>
<feature type="compositionally biased region" description="Low complexity" evidence="1">
    <location>
        <begin position="145"/>
        <end position="160"/>
    </location>
</feature>
<sequence>MSKKKSGKNKSGVELDPQAQLEHLAEVVGSSAQQVWLAGMGAVARAQAEGSKLFDSLVKDGRAMERQARKAGSAQAEQLRNVMEDRVADARGRANAAWARLEQGFDTRVQETLARVGVVTRADLAALSARIDALAATVAKPAGGPRNAVRKAPAAASPRKATARKAPVRAAAPGRKAPAKRAPAKTVRKPPRA</sequence>
<dbReference type="EMBL" id="JACHTE010000008">
    <property type="protein sequence ID" value="MBB1089197.1"/>
    <property type="molecule type" value="Genomic_DNA"/>
</dbReference>
<dbReference type="Proteomes" id="UP000552587">
    <property type="component" value="Unassembled WGS sequence"/>
</dbReference>
<gene>
    <name evidence="2" type="ORF">H4F99_11985</name>
</gene>
<evidence type="ECO:0000256" key="1">
    <source>
        <dbReference type="SAM" id="MobiDB-lite"/>
    </source>
</evidence>
<dbReference type="RefSeq" id="WP_182669976.1">
    <property type="nucleotide sequence ID" value="NZ_JACHTE010000008.1"/>
</dbReference>